<dbReference type="RefSeq" id="WP_002593776.1">
    <property type="nucleotide sequence ID" value="NZ_KB850980.1"/>
</dbReference>
<dbReference type="HOGENOM" id="CLU_097508_1_0_9"/>
<gene>
    <name evidence="1" type="ORF">HMPREF1090_03713</name>
</gene>
<proteinExistence type="predicted"/>
<evidence type="ECO:0000313" key="2">
    <source>
        <dbReference type="Proteomes" id="UP000013085"/>
    </source>
</evidence>
<sequence length="211" mass="23833">MISTKDLSGLPNAERLKNFCKGLAALDIIMVEEEWSFIRHYTYNPAWRKGKEAFFATDGSDQSMIVLFAPEGCVINGVDSELYDWEEKLPRIEDLTDGMPPALQKLMSSREVKKMKSTFCVWTEDGTTWNCNPMDGEDASKDLLPTIDGNPQTYVKYGKWFYPADLPLEAVRQLADGGPVTKELVAALNPKRNEWEEIKAGLDKIGYPNEL</sequence>
<evidence type="ECO:0000313" key="1">
    <source>
        <dbReference type="EMBL" id="ENZ12084.1"/>
    </source>
</evidence>
<name>A0A0E2H729_9FIRM</name>
<dbReference type="AlphaFoldDB" id="A0A0E2H729"/>
<accession>A0A0E2H729</accession>
<organism evidence="1 2">
    <name type="scientific">[Clostridium] clostridioforme 90A8</name>
    <dbReference type="NCBI Taxonomy" id="999408"/>
    <lineage>
        <taxon>Bacteria</taxon>
        <taxon>Bacillati</taxon>
        <taxon>Bacillota</taxon>
        <taxon>Clostridia</taxon>
        <taxon>Lachnospirales</taxon>
        <taxon>Lachnospiraceae</taxon>
        <taxon>Enterocloster</taxon>
    </lineage>
</organism>
<reference evidence="1 2" key="1">
    <citation type="submission" date="2013-01" db="EMBL/GenBank/DDBJ databases">
        <title>The Genome Sequence of Clostridium clostridioforme 90A8.</title>
        <authorList>
            <consortium name="The Broad Institute Genome Sequencing Platform"/>
            <person name="Earl A."/>
            <person name="Ward D."/>
            <person name="Feldgarden M."/>
            <person name="Gevers D."/>
            <person name="Courvalin P."/>
            <person name="Lambert T."/>
            <person name="Walker B."/>
            <person name="Young S.K."/>
            <person name="Zeng Q."/>
            <person name="Gargeya S."/>
            <person name="Fitzgerald M."/>
            <person name="Haas B."/>
            <person name="Abouelleil A."/>
            <person name="Alvarado L."/>
            <person name="Arachchi H.M."/>
            <person name="Berlin A.M."/>
            <person name="Chapman S.B."/>
            <person name="Dewar J."/>
            <person name="Goldberg J."/>
            <person name="Griggs A."/>
            <person name="Gujja S."/>
            <person name="Hansen M."/>
            <person name="Howarth C."/>
            <person name="Imamovic A."/>
            <person name="Larimer J."/>
            <person name="McCowan C."/>
            <person name="Murphy C."/>
            <person name="Neiman D."/>
            <person name="Pearson M."/>
            <person name="Priest M."/>
            <person name="Roberts A."/>
            <person name="Saif S."/>
            <person name="Shea T."/>
            <person name="Sisk P."/>
            <person name="Sykes S."/>
            <person name="Wortman J."/>
            <person name="Nusbaum C."/>
            <person name="Birren B."/>
        </authorList>
    </citation>
    <scope>NUCLEOTIDE SEQUENCE [LARGE SCALE GENOMIC DNA]</scope>
    <source>
        <strain evidence="1 2">90A8</strain>
    </source>
</reference>
<dbReference type="Proteomes" id="UP000013085">
    <property type="component" value="Unassembled WGS sequence"/>
</dbReference>
<protein>
    <submittedName>
        <fullName evidence="1">Uncharacterized protein</fullName>
    </submittedName>
</protein>
<dbReference type="PATRIC" id="fig|999408.3.peg.3976"/>
<comment type="caution">
    <text evidence="1">The sequence shown here is derived from an EMBL/GenBank/DDBJ whole genome shotgun (WGS) entry which is preliminary data.</text>
</comment>
<dbReference type="EMBL" id="AGYR01000040">
    <property type="protein sequence ID" value="ENZ12084.1"/>
    <property type="molecule type" value="Genomic_DNA"/>
</dbReference>